<feature type="compositionally biased region" description="Pro residues" evidence="1">
    <location>
        <begin position="374"/>
        <end position="387"/>
    </location>
</feature>
<feature type="domain" description="Glycerophosphoryl diester phosphodiesterase membrane" evidence="3">
    <location>
        <begin position="199"/>
        <end position="322"/>
    </location>
</feature>
<evidence type="ECO:0000313" key="5">
    <source>
        <dbReference type="Proteomes" id="UP001596956"/>
    </source>
</evidence>
<feature type="transmembrane region" description="Helical" evidence="2">
    <location>
        <begin position="53"/>
        <end position="75"/>
    </location>
</feature>
<evidence type="ECO:0000313" key="4">
    <source>
        <dbReference type="EMBL" id="MFD0803491.1"/>
    </source>
</evidence>
<feature type="transmembrane region" description="Helical" evidence="2">
    <location>
        <begin position="284"/>
        <end position="317"/>
    </location>
</feature>
<dbReference type="PANTHER" id="PTHR33133">
    <property type="entry name" value="OS08G0107100 PROTEIN-RELATED"/>
    <property type="match status" value="1"/>
</dbReference>
<evidence type="ECO:0000256" key="2">
    <source>
        <dbReference type="SAM" id="Phobius"/>
    </source>
</evidence>
<name>A0ABW3BKG6_9ACTN</name>
<feature type="transmembrane region" description="Helical" evidence="2">
    <location>
        <begin position="12"/>
        <end position="32"/>
    </location>
</feature>
<keyword evidence="2" id="KW-0472">Membrane</keyword>
<gene>
    <name evidence="4" type="ORF">ACFQZU_19505</name>
</gene>
<evidence type="ECO:0000259" key="3">
    <source>
        <dbReference type="Pfam" id="PF10110"/>
    </source>
</evidence>
<proteinExistence type="predicted"/>
<feature type="compositionally biased region" description="Gly residues" evidence="1">
    <location>
        <begin position="357"/>
        <end position="373"/>
    </location>
</feature>
<feature type="transmembrane region" description="Helical" evidence="2">
    <location>
        <begin position="153"/>
        <end position="186"/>
    </location>
</feature>
<dbReference type="EMBL" id="JBHTHR010000924">
    <property type="protein sequence ID" value="MFD0803491.1"/>
    <property type="molecule type" value="Genomic_DNA"/>
</dbReference>
<dbReference type="InterPro" id="IPR018476">
    <property type="entry name" value="GlyceroP-diester-Pdiesterase_M"/>
</dbReference>
<dbReference type="Proteomes" id="UP001596956">
    <property type="component" value="Unassembled WGS sequence"/>
</dbReference>
<feature type="transmembrane region" description="Helical" evidence="2">
    <location>
        <begin position="243"/>
        <end position="264"/>
    </location>
</feature>
<dbReference type="Pfam" id="PF10110">
    <property type="entry name" value="GPDPase_memb"/>
    <property type="match status" value="1"/>
</dbReference>
<reference evidence="5" key="1">
    <citation type="journal article" date="2019" name="Int. J. Syst. Evol. Microbiol.">
        <title>The Global Catalogue of Microorganisms (GCM) 10K type strain sequencing project: providing services to taxonomists for standard genome sequencing and annotation.</title>
        <authorList>
            <consortium name="The Broad Institute Genomics Platform"/>
            <consortium name="The Broad Institute Genome Sequencing Center for Infectious Disease"/>
            <person name="Wu L."/>
            <person name="Ma J."/>
        </authorList>
    </citation>
    <scope>NUCLEOTIDE SEQUENCE [LARGE SCALE GENOMIC DNA]</scope>
    <source>
        <strain evidence="5">CCUG 63369</strain>
    </source>
</reference>
<protein>
    <submittedName>
        <fullName evidence="4">Glycerophosphoryl diester phosphodiesterase membrane domain-containing protein</fullName>
    </submittedName>
</protein>
<sequence length="407" mass="41638">ADSPPMRGADPAIVLVPGVGMFSFGVVALRPLTLGDLFNGAFGYIRQNPKATLGLALLVTALFNVVSAIGMGGYLSDYGTVMQETLEDPYGPTASDPMPFELWSVITAYAGAFIAYIGQILLTGLLAAVIGLSVLGRTLSIREALEAVRGRMAAVFGVAGLLLLLGVLWTGLMIGVVLAAVALGLAVAPVAGVLAGLLGVPVLIVLVVWVYVRTSLAMPVAVLERSGPATALARSWRLTQRSWWRAFGILVLAQLLVTIVSYLLAMPFSLVAGVLSFVAADAAWMPVAVTAAAFVGTVLAGTLSTPFVVGVTTLLYIDLRMRREGLDLKLQAATQSGEHVDSRVYVPDDTAAAGASAGPGQGGYPQGGYGQGGYPPPGGPAYGPQPGPGQGGPPQDGYGYGAPGASA</sequence>
<keyword evidence="5" id="KW-1185">Reference proteome</keyword>
<keyword evidence="2" id="KW-1133">Transmembrane helix</keyword>
<dbReference type="PANTHER" id="PTHR33133:SF1">
    <property type="entry name" value="EXPRESSED PROTEIN-RELATED"/>
    <property type="match status" value="1"/>
</dbReference>
<comment type="caution">
    <text evidence="4">The sequence shown here is derived from an EMBL/GenBank/DDBJ whole genome shotgun (WGS) entry which is preliminary data.</text>
</comment>
<accession>A0ABW3BKG6</accession>
<feature type="transmembrane region" description="Helical" evidence="2">
    <location>
        <begin position="192"/>
        <end position="212"/>
    </location>
</feature>
<organism evidence="4 5">
    <name type="scientific">Streptomonospora algeriensis</name>
    <dbReference type="NCBI Taxonomy" id="995084"/>
    <lineage>
        <taxon>Bacteria</taxon>
        <taxon>Bacillati</taxon>
        <taxon>Actinomycetota</taxon>
        <taxon>Actinomycetes</taxon>
        <taxon>Streptosporangiales</taxon>
        <taxon>Nocardiopsidaceae</taxon>
        <taxon>Streptomonospora</taxon>
    </lineage>
</organism>
<feature type="non-terminal residue" evidence="4">
    <location>
        <position position="1"/>
    </location>
</feature>
<feature type="transmembrane region" description="Helical" evidence="2">
    <location>
        <begin position="106"/>
        <end position="132"/>
    </location>
</feature>
<feature type="compositionally biased region" description="Gly residues" evidence="1">
    <location>
        <begin position="388"/>
        <end position="407"/>
    </location>
</feature>
<feature type="region of interest" description="Disordered" evidence="1">
    <location>
        <begin position="351"/>
        <end position="407"/>
    </location>
</feature>
<keyword evidence="2" id="KW-0812">Transmembrane</keyword>
<evidence type="ECO:0000256" key="1">
    <source>
        <dbReference type="SAM" id="MobiDB-lite"/>
    </source>
</evidence>